<keyword evidence="3" id="KW-1185">Reference proteome</keyword>
<dbReference type="EMBL" id="LVEN01000035">
    <property type="protein sequence ID" value="OCB71844.1"/>
    <property type="molecule type" value="Genomic_DNA"/>
</dbReference>
<keyword evidence="1" id="KW-0812">Transmembrane</keyword>
<evidence type="ECO:0000313" key="3">
    <source>
        <dbReference type="Proteomes" id="UP000093343"/>
    </source>
</evidence>
<feature type="transmembrane region" description="Helical" evidence="1">
    <location>
        <begin position="23"/>
        <end position="45"/>
    </location>
</feature>
<feature type="transmembrane region" description="Helical" evidence="1">
    <location>
        <begin position="51"/>
        <end position="69"/>
    </location>
</feature>
<accession>A0ABX2XFV7</accession>
<dbReference type="InterPro" id="IPR048136">
    <property type="entry name" value="STM3941-like"/>
</dbReference>
<proteinExistence type="predicted"/>
<keyword evidence="1" id="KW-0472">Membrane</keyword>
<keyword evidence="1" id="KW-1133">Transmembrane helix</keyword>
<name>A0ABX2XFV7_9FLAO</name>
<organism evidence="2 3">
    <name type="scientific">Flavobacterium piscis</name>
    <dbReference type="NCBI Taxonomy" id="1114874"/>
    <lineage>
        <taxon>Bacteria</taxon>
        <taxon>Pseudomonadati</taxon>
        <taxon>Bacteroidota</taxon>
        <taxon>Flavobacteriia</taxon>
        <taxon>Flavobacteriales</taxon>
        <taxon>Flavobacteriaceae</taxon>
        <taxon>Flavobacterium</taxon>
    </lineage>
</organism>
<reference evidence="3" key="1">
    <citation type="submission" date="2016-03" db="EMBL/GenBank/DDBJ databases">
        <title>Draft genome sequence of Paenibacillus glacialis DSM 22343.</title>
        <authorList>
            <person name="Shin S.-K."/>
            <person name="Yi H."/>
        </authorList>
    </citation>
    <scope>NUCLEOTIDE SEQUENCE [LARGE SCALE GENOMIC DNA]</scope>
    <source>
        <strain evidence="3">CCUG 60099</strain>
    </source>
</reference>
<dbReference type="Proteomes" id="UP000093343">
    <property type="component" value="Unassembled WGS sequence"/>
</dbReference>
<evidence type="ECO:0000313" key="2">
    <source>
        <dbReference type="EMBL" id="OCB71844.1"/>
    </source>
</evidence>
<dbReference type="NCBIfam" id="NF041635">
    <property type="entry name" value="STM3941_fam"/>
    <property type="match status" value="1"/>
</dbReference>
<evidence type="ECO:0008006" key="4">
    <source>
        <dbReference type="Google" id="ProtNLM"/>
    </source>
</evidence>
<comment type="caution">
    <text evidence="2">The sequence shown here is derived from an EMBL/GenBank/DDBJ whole genome shotgun (WGS) entry which is preliminary data.</text>
</comment>
<evidence type="ECO:0000256" key="1">
    <source>
        <dbReference type="SAM" id="Phobius"/>
    </source>
</evidence>
<protein>
    <recommendedName>
        <fullName evidence="4">YcxB family protein</fullName>
    </recommendedName>
</protein>
<sequence>MQEMNTMQKEVKLYRNAKKTKKLLFTSLGVCVILLLVILYSAGIFDGELKIKPLVFSGGAFLIMLILLLKSVLSLKDKSPLIELNQHNFYGKTTPMSKSFGIVNWEDVADIQSQKTGGDTLVVVTINNPQKYEGRLSKMLWNMALNKETNQLTLMYSASEIDVDHNELFSLFNTSWQESKESTLVNR</sequence>
<gene>
    <name evidence="2" type="ORF">FLP_15055</name>
</gene>